<dbReference type="EMBL" id="AYYZ01000021">
    <property type="protein sequence ID" value="KRM52466.1"/>
    <property type="molecule type" value="Genomic_DNA"/>
</dbReference>
<dbReference type="GO" id="GO:0006310">
    <property type="term" value="P:DNA recombination"/>
    <property type="evidence" value="ECO:0007669"/>
    <property type="project" value="TreeGrafter"/>
</dbReference>
<sequence length="445" mass="50944">MKMEISQLYGRQVTDRQLTPDDIIQLNLTGENALLKSGITVFCRRCSGRTPLAQAMLPTGDYYCRNCIQFGRLTSQSKLYRIKEPNQFEIPVEILTWKGTLSPFQAKCAQQLIEKVVQHQNHLVWAVTGAGKTEMLFPMLTESIRRGKRIAIASPRIDVCNELFPRIQAAFANVDCLLLHGQANQYFYSQLTVCTTHQLMKFYHAFDVLIIDKVDSFPYVNNLSLAAGAKNACKENGVMLYLTATPDENSLKMIRKRQLTLDYLPLRFHQHHLPEIKFMVERQMGRQVDQQKLSFKLRKIILKWAAQQTPFLIFVPRVKLLAPLYEAVQKVVPSTVTGNTVHANDPQRLEKVQRLRDGEYRYLVTTTILERGVTFKNLDLMVWDANDSNFSRSSLVQIAGRVGRSRERPTGDVYFIIGHYSLKVQQAAGQIKKLNRKAAKLLHES</sequence>
<dbReference type="GO" id="GO:0003677">
    <property type="term" value="F:DNA binding"/>
    <property type="evidence" value="ECO:0007669"/>
    <property type="project" value="UniProtKB-KW"/>
</dbReference>
<dbReference type="Proteomes" id="UP000051291">
    <property type="component" value="Unassembled WGS sequence"/>
</dbReference>
<dbReference type="GO" id="GO:0043138">
    <property type="term" value="F:3'-5' DNA helicase activity"/>
    <property type="evidence" value="ECO:0007669"/>
    <property type="project" value="TreeGrafter"/>
</dbReference>
<evidence type="ECO:0000256" key="3">
    <source>
        <dbReference type="ARBA" id="ARBA00023125"/>
    </source>
</evidence>
<dbReference type="InterPro" id="IPR001650">
    <property type="entry name" value="Helicase_C-like"/>
</dbReference>
<keyword evidence="7" id="KW-1185">Reference proteome</keyword>
<gene>
    <name evidence="6" type="ORF">FC64_GL000544</name>
</gene>
<proteinExistence type="predicted"/>
<dbReference type="PATRIC" id="fig|1423820.4.peg.548"/>
<dbReference type="InterPro" id="IPR014001">
    <property type="entry name" value="Helicase_ATP-bd"/>
</dbReference>
<name>A0A0R1ZDU0_9LACO</name>
<reference evidence="6 7" key="1">
    <citation type="journal article" date="2015" name="Genome Announc.">
        <title>Expanding the biotechnology potential of lactobacilli through comparative genomics of 213 strains and associated genera.</title>
        <authorList>
            <person name="Sun Z."/>
            <person name="Harris H.M."/>
            <person name="McCann A."/>
            <person name="Guo C."/>
            <person name="Argimon S."/>
            <person name="Zhang W."/>
            <person name="Yang X."/>
            <person name="Jeffery I.B."/>
            <person name="Cooney J.C."/>
            <person name="Kagawa T.F."/>
            <person name="Liu W."/>
            <person name="Song Y."/>
            <person name="Salvetti E."/>
            <person name="Wrobel A."/>
            <person name="Rasinkangas P."/>
            <person name="Parkhill J."/>
            <person name="Rea M.C."/>
            <person name="O'Sullivan O."/>
            <person name="Ritari J."/>
            <person name="Douillard F.P."/>
            <person name="Paul Ross R."/>
            <person name="Yang R."/>
            <person name="Briner A.E."/>
            <person name="Felis G.E."/>
            <person name="de Vos W.M."/>
            <person name="Barrangou R."/>
            <person name="Klaenhammer T.R."/>
            <person name="Caufield P.W."/>
            <person name="Cui Y."/>
            <person name="Zhang H."/>
            <person name="O'Toole P.W."/>
        </authorList>
    </citation>
    <scope>NUCLEOTIDE SEQUENCE [LARGE SCALE GENOMIC DNA]</scope>
    <source>
        <strain evidence="6 7">DSM 20653</strain>
    </source>
</reference>
<dbReference type="STRING" id="1423820.FC64_GL000544"/>
<dbReference type="PANTHER" id="PTHR30580:SF1">
    <property type="entry name" value="COMF OPERON PROTEIN 1"/>
    <property type="match status" value="1"/>
</dbReference>
<dbReference type="Gene3D" id="3.40.50.300">
    <property type="entry name" value="P-loop containing nucleotide triphosphate hydrolases"/>
    <property type="match status" value="2"/>
</dbReference>
<evidence type="ECO:0000259" key="5">
    <source>
        <dbReference type="PROSITE" id="PS51194"/>
    </source>
</evidence>
<dbReference type="GO" id="GO:0006302">
    <property type="term" value="P:double-strand break repair"/>
    <property type="evidence" value="ECO:0007669"/>
    <property type="project" value="TreeGrafter"/>
</dbReference>
<dbReference type="SUPFAM" id="SSF52540">
    <property type="entry name" value="P-loop containing nucleoside triphosphate hydrolases"/>
    <property type="match status" value="1"/>
</dbReference>
<dbReference type="InterPro" id="IPR027417">
    <property type="entry name" value="P-loop_NTPase"/>
</dbReference>
<keyword evidence="6" id="KW-0378">Hydrolase</keyword>
<keyword evidence="1" id="KW-0547">Nucleotide-binding</keyword>
<evidence type="ECO:0000259" key="4">
    <source>
        <dbReference type="PROSITE" id="PS51192"/>
    </source>
</evidence>
<dbReference type="AlphaFoldDB" id="A0A0R1ZDU0"/>
<keyword evidence="6" id="KW-0347">Helicase</keyword>
<dbReference type="GO" id="GO:0016787">
    <property type="term" value="F:hydrolase activity"/>
    <property type="evidence" value="ECO:0007669"/>
    <property type="project" value="InterPro"/>
</dbReference>
<keyword evidence="3" id="KW-0238">DNA-binding</keyword>
<dbReference type="Pfam" id="PF00271">
    <property type="entry name" value="Helicase_C"/>
    <property type="match status" value="1"/>
</dbReference>
<protein>
    <submittedName>
        <fullName evidence="6">Dead deah box helicase</fullName>
    </submittedName>
</protein>
<feature type="domain" description="Helicase C-terminal" evidence="5">
    <location>
        <begin position="296"/>
        <end position="445"/>
    </location>
</feature>
<dbReference type="PANTHER" id="PTHR30580">
    <property type="entry name" value="PRIMOSOMAL PROTEIN N"/>
    <property type="match status" value="1"/>
</dbReference>
<dbReference type="GO" id="GO:0006270">
    <property type="term" value="P:DNA replication initiation"/>
    <property type="evidence" value="ECO:0007669"/>
    <property type="project" value="TreeGrafter"/>
</dbReference>
<dbReference type="SMART" id="SM00487">
    <property type="entry name" value="DEXDc"/>
    <property type="match status" value="1"/>
</dbReference>
<evidence type="ECO:0000313" key="7">
    <source>
        <dbReference type="Proteomes" id="UP000051291"/>
    </source>
</evidence>
<keyword evidence="2" id="KW-0067">ATP-binding</keyword>
<dbReference type="SMART" id="SM00490">
    <property type="entry name" value="HELICc"/>
    <property type="match status" value="1"/>
</dbReference>
<evidence type="ECO:0000313" key="6">
    <source>
        <dbReference type="EMBL" id="KRM52466.1"/>
    </source>
</evidence>
<dbReference type="InterPro" id="IPR006935">
    <property type="entry name" value="Helicase/UvrB_N"/>
</dbReference>
<evidence type="ECO:0000256" key="2">
    <source>
        <dbReference type="ARBA" id="ARBA00022840"/>
    </source>
</evidence>
<dbReference type="GO" id="GO:0005524">
    <property type="term" value="F:ATP binding"/>
    <property type="evidence" value="ECO:0007669"/>
    <property type="project" value="UniProtKB-KW"/>
</dbReference>
<accession>A0A0R1ZDU0</accession>
<feature type="domain" description="Helicase ATP-binding" evidence="4">
    <location>
        <begin position="113"/>
        <end position="264"/>
    </location>
</feature>
<dbReference type="Pfam" id="PF04851">
    <property type="entry name" value="ResIII"/>
    <property type="match status" value="1"/>
</dbReference>
<dbReference type="PROSITE" id="PS51194">
    <property type="entry name" value="HELICASE_CTER"/>
    <property type="match status" value="1"/>
</dbReference>
<comment type="caution">
    <text evidence="6">The sequence shown here is derived from an EMBL/GenBank/DDBJ whole genome shotgun (WGS) entry which is preliminary data.</text>
</comment>
<dbReference type="PROSITE" id="PS51192">
    <property type="entry name" value="HELICASE_ATP_BIND_1"/>
    <property type="match status" value="1"/>
</dbReference>
<organism evidence="6 7">
    <name type="scientific">Ligilactobacillus araffinosus DSM 20653</name>
    <dbReference type="NCBI Taxonomy" id="1423820"/>
    <lineage>
        <taxon>Bacteria</taxon>
        <taxon>Bacillati</taxon>
        <taxon>Bacillota</taxon>
        <taxon>Bacilli</taxon>
        <taxon>Lactobacillales</taxon>
        <taxon>Lactobacillaceae</taxon>
        <taxon>Ligilactobacillus</taxon>
    </lineage>
</organism>
<evidence type="ECO:0000256" key="1">
    <source>
        <dbReference type="ARBA" id="ARBA00022741"/>
    </source>
</evidence>